<dbReference type="SMART" id="SM00055">
    <property type="entry name" value="FCH"/>
    <property type="match status" value="1"/>
</dbReference>
<dbReference type="InterPro" id="IPR008936">
    <property type="entry name" value="Rho_GTPase_activation_prot"/>
</dbReference>
<dbReference type="Gene3D" id="2.30.30.40">
    <property type="entry name" value="SH3 Domains"/>
    <property type="match status" value="1"/>
</dbReference>
<dbReference type="PROSITE" id="PS50238">
    <property type="entry name" value="RHOGAP"/>
    <property type="match status" value="1"/>
</dbReference>
<dbReference type="SUPFAM" id="SSF50044">
    <property type="entry name" value="SH3-domain"/>
    <property type="match status" value="1"/>
</dbReference>
<sequence>MASALNRKDKQILMDFDASVRDFGKQLGDQQRVLDSRTENKTLLVNDLQEFFKRRAEIDLEYGKSMDRLCDRFTERFQKQRSNYGLAKKDRASFVNLWHKLLIDTKFKAKTATTLSEIFNKNICQRLVDISDDVQRIARKVKETQVTLQGEVNQLVSQLQADMKHYYTKHAEYIISEGKYRASESDHQKVLDSPMKKGNEKKMKNMEKTVEKRRARFVECKLKAARARNAFILGAESVSSIIHKYYNNDLTDMIGKYDHNFHSSFSSTLQSFIGAEIRMSNANIQSANSLAHTISIMDCHSDIKMFLEDNHSTFLPQVKFTFLPHAEDETHTITADRDIESELRHEYHKIQESLKQLQMELHDLQVSMEKRKKGLETTYKKYDSDMNGFYHMDMLPVSGAQTKSPTDSQLQTTPPSQLKQEKEEWETSLLSKFRESIMSEMMRTGEQSKYDLLTKALGEITSDPSRLSIIPDRKKRIKLFGTGLKQQIDETGREIPDIVESCAKYIAKYGLKHQGIFRVPGASQEISDMKTSFEEGRDPLSGLNHWKDINAVAGVFRVYFREMSEPLFPYEFNNDYLRASCITRTDEQVAEARSILQKIQQWNLHVIKYMLKFLNLIAQYSEHNKMTSHNLAVVFGPTLFRVPDNENLLTSQGQINAFIGILISEFYSIFPDEPHEIGFEDKTDGGTKDDGDEDGAQTEDELSEDEADDYIDVVALYNYTARTTKEVSFNKGDIIRVFSRTNVDWWDARVNGKFGFVPVPYVKVLERPASVSDVSASGNMTGRRKSHEHLTSPKSPNESESSPSSPNNADPKSFAAFNPATQQLKSASTSSVGSTGEHVGNVFAALDPTVRPVTASPSSIRRSGSDRSGVSGGRVGSLPNRSQSERFGANGRSRIAETDAENSGNDPQLQHTLNKVSTAFSQTKQPILPPSLPPSAAKQYMAGQNAENKIKEETETESEPSSSTFMPRSSVKDRTKMFHNTPIMCERPPSGLGLHKPPTPGQHGEAVPSFKPPPPPTALKPKPGRKNQELAQAVMSAATKKAQQQDKDNVTHL</sequence>
<dbReference type="InterPro" id="IPR036028">
    <property type="entry name" value="SH3-like_dom_sf"/>
</dbReference>
<dbReference type="Pfam" id="PF00611">
    <property type="entry name" value="FCH"/>
    <property type="match status" value="1"/>
</dbReference>
<dbReference type="PANTHER" id="PTHR14166">
    <property type="entry name" value="SLIT-ROBO RHO GTPASE ACTIVATING PROTEIN"/>
    <property type="match status" value="1"/>
</dbReference>
<feature type="domain" description="SH3" evidence="7">
    <location>
        <begin position="708"/>
        <end position="767"/>
    </location>
</feature>
<evidence type="ECO:0000313" key="9">
    <source>
        <dbReference type="EnsemblMetazoa" id="CLYHEMP014575.1"/>
    </source>
</evidence>
<dbReference type="GO" id="GO:0007165">
    <property type="term" value="P:signal transduction"/>
    <property type="evidence" value="ECO:0007669"/>
    <property type="project" value="InterPro"/>
</dbReference>
<dbReference type="SUPFAM" id="SSF103657">
    <property type="entry name" value="BAR/IMD domain-like"/>
    <property type="match status" value="1"/>
</dbReference>
<evidence type="ECO:0000256" key="4">
    <source>
        <dbReference type="PROSITE-ProRule" id="PRU00192"/>
    </source>
</evidence>
<evidence type="ECO:0000256" key="3">
    <source>
        <dbReference type="ARBA" id="ARBA00023054"/>
    </source>
</evidence>
<keyword evidence="3 5" id="KW-0175">Coiled coil</keyword>
<name>A0A7M6DL23_9CNID</name>
<dbReference type="GO" id="GO:0005096">
    <property type="term" value="F:GTPase activator activity"/>
    <property type="evidence" value="ECO:0007669"/>
    <property type="project" value="UniProtKB-KW"/>
</dbReference>
<keyword evidence="1 4" id="KW-0728">SH3 domain</keyword>
<feature type="compositionally biased region" description="Acidic residues" evidence="6">
    <location>
        <begin position="690"/>
        <end position="704"/>
    </location>
</feature>
<dbReference type="EnsemblMetazoa" id="CLYHEMT014575.1">
    <property type="protein sequence ID" value="CLYHEMP014575.1"/>
    <property type="gene ID" value="CLYHEMG014575"/>
</dbReference>
<evidence type="ECO:0000256" key="5">
    <source>
        <dbReference type="SAM" id="Coils"/>
    </source>
</evidence>
<evidence type="ECO:0000256" key="6">
    <source>
        <dbReference type="SAM" id="MobiDB-lite"/>
    </source>
</evidence>
<proteinExistence type="predicted"/>
<dbReference type="SMART" id="SM00326">
    <property type="entry name" value="SH3"/>
    <property type="match status" value="1"/>
</dbReference>
<feature type="region of interest" description="Disordered" evidence="6">
    <location>
        <begin position="850"/>
        <end position="1053"/>
    </location>
</feature>
<dbReference type="InterPro" id="IPR027267">
    <property type="entry name" value="AH/BAR_dom_sf"/>
</dbReference>
<accession>A0A7M6DL23</accession>
<organism evidence="9 10">
    <name type="scientific">Clytia hemisphaerica</name>
    <dbReference type="NCBI Taxonomy" id="252671"/>
    <lineage>
        <taxon>Eukaryota</taxon>
        <taxon>Metazoa</taxon>
        <taxon>Cnidaria</taxon>
        <taxon>Hydrozoa</taxon>
        <taxon>Hydroidolina</taxon>
        <taxon>Leptothecata</taxon>
        <taxon>Obeliida</taxon>
        <taxon>Clytiidae</taxon>
        <taxon>Clytia</taxon>
    </lineage>
</organism>
<protein>
    <submittedName>
        <fullName evidence="9">Uncharacterized protein</fullName>
    </submittedName>
</protein>
<dbReference type="InterPro" id="IPR000198">
    <property type="entry name" value="RhoGAP_dom"/>
</dbReference>
<dbReference type="OrthoDB" id="5981864at2759"/>
<feature type="domain" description="Rho-GAP" evidence="8">
    <location>
        <begin position="482"/>
        <end position="670"/>
    </location>
</feature>
<feature type="compositionally biased region" description="Polar residues" evidence="6">
    <location>
        <begin position="901"/>
        <end position="923"/>
    </location>
</feature>
<dbReference type="Pfam" id="PF00620">
    <property type="entry name" value="RhoGAP"/>
    <property type="match status" value="1"/>
</dbReference>
<feature type="region of interest" description="Disordered" evidence="6">
    <location>
        <begin position="772"/>
        <end position="814"/>
    </location>
</feature>
<feature type="compositionally biased region" description="Basic and acidic residues" evidence="6">
    <location>
        <begin position="678"/>
        <end position="689"/>
    </location>
</feature>
<dbReference type="AlphaFoldDB" id="A0A7M6DL23"/>
<feature type="region of interest" description="Disordered" evidence="6">
    <location>
        <begin position="678"/>
        <end position="704"/>
    </location>
</feature>
<dbReference type="Gene3D" id="1.20.1270.60">
    <property type="entry name" value="Arfaptin homology (AH) domain/BAR domain"/>
    <property type="match status" value="1"/>
</dbReference>
<reference evidence="9" key="1">
    <citation type="submission" date="2021-01" db="UniProtKB">
        <authorList>
            <consortium name="EnsemblMetazoa"/>
        </authorList>
    </citation>
    <scope>IDENTIFICATION</scope>
</reference>
<dbReference type="InterPro" id="IPR001452">
    <property type="entry name" value="SH3_domain"/>
</dbReference>
<dbReference type="PROSITE" id="PS50002">
    <property type="entry name" value="SH3"/>
    <property type="match status" value="1"/>
</dbReference>
<dbReference type="PRINTS" id="PR01887">
    <property type="entry name" value="SPECTRNALPHA"/>
</dbReference>
<feature type="compositionally biased region" description="Basic and acidic residues" evidence="6">
    <location>
        <begin position="1043"/>
        <end position="1053"/>
    </location>
</feature>
<feature type="compositionally biased region" description="Low complexity" evidence="6">
    <location>
        <begin position="792"/>
        <end position="813"/>
    </location>
</feature>
<dbReference type="Pfam" id="PF00018">
    <property type="entry name" value="SH3_1"/>
    <property type="match status" value="1"/>
</dbReference>
<dbReference type="SUPFAM" id="SSF48350">
    <property type="entry name" value="GTPase activation domain, GAP"/>
    <property type="match status" value="1"/>
</dbReference>
<dbReference type="PRINTS" id="PR00452">
    <property type="entry name" value="SH3DOMAIN"/>
</dbReference>
<dbReference type="RefSeq" id="XP_066935439.1">
    <property type="nucleotide sequence ID" value="XM_067079338.1"/>
</dbReference>
<dbReference type="SMART" id="SM00324">
    <property type="entry name" value="RhoGAP"/>
    <property type="match status" value="1"/>
</dbReference>
<dbReference type="InterPro" id="IPR051627">
    <property type="entry name" value="SLIT-ROBO_RhoGAP"/>
</dbReference>
<keyword evidence="10" id="KW-1185">Reference proteome</keyword>
<evidence type="ECO:0000259" key="8">
    <source>
        <dbReference type="PROSITE" id="PS50238"/>
    </source>
</evidence>
<feature type="region of interest" description="Disordered" evidence="6">
    <location>
        <begin position="398"/>
        <end position="424"/>
    </location>
</feature>
<evidence type="ECO:0000313" key="10">
    <source>
        <dbReference type="Proteomes" id="UP000594262"/>
    </source>
</evidence>
<evidence type="ECO:0000256" key="2">
    <source>
        <dbReference type="ARBA" id="ARBA00022468"/>
    </source>
</evidence>
<keyword evidence="2" id="KW-0343">GTPase activation</keyword>
<dbReference type="GeneID" id="136823041"/>
<feature type="coiled-coil region" evidence="5">
    <location>
        <begin position="340"/>
        <end position="367"/>
    </location>
</feature>
<feature type="compositionally biased region" description="Polar residues" evidence="6">
    <location>
        <begin position="399"/>
        <end position="418"/>
    </location>
</feature>
<dbReference type="Gene3D" id="1.10.555.10">
    <property type="entry name" value="Rho GTPase activation protein"/>
    <property type="match status" value="1"/>
</dbReference>
<feature type="compositionally biased region" description="Low complexity" evidence="6">
    <location>
        <begin position="856"/>
        <end position="869"/>
    </location>
</feature>
<evidence type="ECO:0000259" key="7">
    <source>
        <dbReference type="PROSITE" id="PS50002"/>
    </source>
</evidence>
<dbReference type="Proteomes" id="UP000594262">
    <property type="component" value="Unplaced"/>
</dbReference>
<evidence type="ECO:0000256" key="1">
    <source>
        <dbReference type="ARBA" id="ARBA00022443"/>
    </source>
</evidence>
<dbReference type="InterPro" id="IPR001060">
    <property type="entry name" value="FCH_dom"/>
</dbReference>